<keyword evidence="2" id="KW-1185">Reference proteome</keyword>
<protein>
    <submittedName>
        <fullName evidence="1">Uncharacterized protein</fullName>
    </submittedName>
</protein>
<dbReference type="Proteomes" id="UP000297496">
    <property type="component" value="Unassembled WGS sequence"/>
</dbReference>
<dbReference type="EMBL" id="SRRO01000001">
    <property type="protein sequence ID" value="TGN64032.1"/>
    <property type="molecule type" value="Genomic_DNA"/>
</dbReference>
<dbReference type="RefSeq" id="WP_135838562.1">
    <property type="nucleotide sequence ID" value="NZ_SRRO01000001.1"/>
</dbReference>
<name>A0A4Z1C4K4_9ACTN</name>
<dbReference type="OrthoDB" id="3783476at2"/>
<sequence>MSSRRSLRQVLVAVLLGVLVGGGLMAVTPAGAEVSSAVATNWKKIWKKNLKPLADKRYYTKKQSDAKYQPKGSYETAGSGYTKAETYSKAESDGKYQSKTQLIRGTFFAAGGSTAGASFISGEGISLGVTFAAVPTVRYMKLGDPLAPGCLGSAASPDAQPGFVCVFETAVLNMSTNRGTLDLAGGIGMTAFGGPIFGQTAGAGDGYMLGSWAARPGAVAAGSPAPSAPAGKAGGLG</sequence>
<organism evidence="1 2">
    <name type="scientific">Nocardioides eburneiflavus</name>
    <dbReference type="NCBI Taxonomy" id="2518372"/>
    <lineage>
        <taxon>Bacteria</taxon>
        <taxon>Bacillati</taxon>
        <taxon>Actinomycetota</taxon>
        <taxon>Actinomycetes</taxon>
        <taxon>Propionibacteriales</taxon>
        <taxon>Nocardioidaceae</taxon>
        <taxon>Nocardioides</taxon>
    </lineage>
</organism>
<accession>A0A4Z1C4K4</accession>
<comment type="caution">
    <text evidence="1">The sequence shown here is derived from an EMBL/GenBank/DDBJ whole genome shotgun (WGS) entry which is preliminary data.</text>
</comment>
<dbReference type="AlphaFoldDB" id="A0A4Z1C4K4"/>
<evidence type="ECO:0000313" key="1">
    <source>
        <dbReference type="EMBL" id="TGN64032.1"/>
    </source>
</evidence>
<proteinExistence type="predicted"/>
<reference evidence="1 2" key="1">
    <citation type="submission" date="2019-04" db="EMBL/GenBank/DDBJ databases">
        <title>Three New Species of Nocardioides, Nocardioides euryhalodurans sp. nov., Nocardioides seonyuensis sp. nov. and Nocardioides eburneoflavus sp. nov. Isolated from Soil.</title>
        <authorList>
            <person name="Roh S.G."/>
            <person name="Lee C."/>
            <person name="Kim M.-K."/>
            <person name="Kim S.B."/>
        </authorList>
    </citation>
    <scope>NUCLEOTIDE SEQUENCE [LARGE SCALE GENOMIC DNA]</scope>
    <source>
        <strain evidence="1 2">MMS17-SY213</strain>
    </source>
</reference>
<gene>
    <name evidence="1" type="ORF">EXE59_08755</name>
</gene>
<evidence type="ECO:0000313" key="2">
    <source>
        <dbReference type="Proteomes" id="UP000297496"/>
    </source>
</evidence>